<name>A0A2L1CCK6_METMI</name>
<dbReference type="GeneID" id="36102807"/>
<protein>
    <submittedName>
        <fullName evidence="1">Uncharacterized protein</fullName>
    </submittedName>
</protein>
<dbReference type="PANTHER" id="PTHR38659:SF2">
    <property type="entry name" value="HDIG DOMAIN PROTEIN"/>
    <property type="match status" value="1"/>
</dbReference>
<sequence>MIPDNNKALDLLNCYVKEQSNLDHNLIVGYGMLGIAKYLEKDETEQNYWFVSGVLHDIDIEEYGSDIEKHCIIGEKILEREGISKNLIDDIKSHNDVLNIGRNSEIRHALWAVDALSGIIRAYVLMRSDKDVKKAELKSIKKKLKDKSFAQNVSREQIKSCEENLKITLDDFVNSVLKEIKENISFN</sequence>
<proteinExistence type="predicted"/>
<evidence type="ECO:0000313" key="1">
    <source>
        <dbReference type="EMBL" id="AVB77095.1"/>
    </source>
</evidence>
<evidence type="ECO:0000313" key="2">
    <source>
        <dbReference type="Proteomes" id="UP000239462"/>
    </source>
</evidence>
<dbReference type="CDD" id="cd00077">
    <property type="entry name" value="HDc"/>
    <property type="match status" value="1"/>
</dbReference>
<dbReference type="EMBL" id="CP026606">
    <property type="protein sequence ID" value="AVB77095.1"/>
    <property type="molecule type" value="Genomic_DNA"/>
</dbReference>
<accession>A0A2L1CCK6</accession>
<dbReference type="Proteomes" id="UP000239462">
    <property type="component" value="Chromosome"/>
</dbReference>
<dbReference type="KEGG" id="mmad:MMJJ_17240"/>
<dbReference type="SUPFAM" id="SSF109604">
    <property type="entry name" value="HD-domain/PDEase-like"/>
    <property type="match status" value="1"/>
</dbReference>
<dbReference type="AlphaFoldDB" id="A0A2L1CCK6"/>
<gene>
    <name evidence="1" type="ORF">MMJJ_17240</name>
</gene>
<dbReference type="PANTHER" id="PTHR38659">
    <property type="entry name" value="METAL-DEPENDENT PHOSPHOHYDROLASE"/>
    <property type="match status" value="1"/>
</dbReference>
<dbReference type="InterPro" id="IPR003607">
    <property type="entry name" value="HD/PDEase_dom"/>
</dbReference>
<dbReference type="RefSeq" id="WP_104838454.1">
    <property type="nucleotide sequence ID" value="NZ_CP026606.1"/>
</dbReference>
<reference evidence="2" key="1">
    <citation type="journal article" date="2018" name="Genome Announc.">
        <title>Complete Genome Sequence of the Methanococcus maripaludis Type Strain JJ (DSM 2067), a Model for Selenoprotein Synthesis in Archaea.</title>
        <authorList>
            <person name="Poehlein A."/>
            <person name="Heym D."/>
            <person name="Quitzke V."/>
            <person name="Fersch J."/>
            <person name="Daniel R."/>
            <person name="Rother M."/>
        </authorList>
    </citation>
    <scope>NUCLEOTIDE SEQUENCE [LARGE SCALE GENOMIC DNA]</scope>
    <source>
        <strain evidence="2">DSM 2067</strain>
    </source>
</reference>
<organism evidence="1 2">
    <name type="scientific">Methanococcus maripaludis</name>
    <name type="common">Methanococcus deltae</name>
    <dbReference type="NCBI Taxonomy" id="39152"/>
    <lineage>
        <taxon>Archaea</taxon>
        <taxon>Methanobacteriati</taxon>
        <taxon>Methanobacteriota</taxon>
        <taxon>Methanomada group</taxon>
        <taxon>Methanococci</taxon>
        <taxon>Methanococcales</taxon>
        <taxon>Methanococcaceae</taxon>
        <taxon>Methanococcus</taxon>
    </lineage>
</organism>